<dbReference type="GO" id="GO:1990904">
    <property type="term" value="C:ribonucleoprotein complex"/>
    <property type="evidence" value="ECO:0007669"/>
    <property type="project" value="UniProtKB-KW"/>
</dbReference>
<dbReference type="GO" id="GO:0005525">
    <property type="term" value="F:GTP binding"/>
    <property type="evidence" value="ECO:0007669"/>
    <property type="project" value="InterPro"/>
</dbReference>
<reference evidence="5" key="1">
    <citation type="submission" date="2018-08" db="EMBL/GenBank/DDBJ databases">
        <authorList>
            <person name="Cornetti L."/>
        </authorList>
    </citation>
    <scope>NUCLEOTIDE SEQUENCE</scope>
    <source>
        <strain evidence="5">OM-SAIQ-clone2</strain>
    </source>
</reference>
<evidence type="ECO:0000256" key="1">
    <source>
        <dbReference type="ARBA" id="ARBA00010531"/>
    </source>
</evidence>
<dbReference type="Gene3D" id="3.40.50.300">
    <property type="entry name" value="P-loop containing nucleotide triphosphate hydrolases"/>
    <property type="match status" value="1"/>
</dbReference>
<dbReference type="InterPro" id="IPR028364">
    <property type="entry name" value="Ribosomal_uL1/biogenesis"/>
</dbReference>
<accession>A0A4Y7LYT1</accession>
<dbReference type="PANTHER" id="PTHR36427:SF3">
    <property type="entry name" value="LARGE RIBOSOMAL SUBUNIT PROTEIN UL1M"/>
    <property type="match status" value="1"/>
</dbReference>
<dbReference type="SUPFAM" id="SSF52540">
    <property type="entry name" value="P-loop containing nucleoside triphosphate hydrolases"/>
    <property type="match status" value="1"/>
</dbReference>
<evidence type="ECO:0000256" key="3">
    <source>
        <dbReference type="ARBA" id="ARBA00023274"/>
    </source>
</evidence>
<dbReference type="Gene3D" id="3.40.50.790">
    <property type="match status" value="1"/>
</dbReference>
<dbReference type="PROSITE" id="PS51419">
    <property type="entry name" value="RAB"/>
    <property type="match status" value="1"/>
</dbReference>
<feature type="region of interest" description="Disordered" evidence="4">
    <location>
        <begin position="362"/>
        <end position="400"/>
    </location>
</feature>
<sequence length="400" mass="45661">MPDRKVVLTEDAQRFAGQMGIQLFETSAKDNKNVEDMFNAITQQVLLTKKEQKEQAVSRVPLISQQRYAARKGTRERKGKKKVKQEITKKEEFVPYKIKLAKLHVPEGPRRIVEKNKPEAIDDVFVTRHFMTRALSLSDAMQFHRETNHPSVYNSPDALITMKVELNMQLEKKNRYLDNFSRILLLPHSFEYQPIRKVMAFCKTQETQEEAVQGGADAVGGLDLVKRIQSGEVPLADYDYFVAHTNMMSEVLPLRGLIKKKLPNIRNGSVGVDLAKMIQLYSRGIEFSSTRDAYELDYGLVEVPFGRLTMPTEELEANFSVILKDIETCRGRTTGEFITRTYVLSPPSPEYFVVDTEPYVKKKATDDSSSSSSSDDESDDEKEKEEEEEEGRSRGQVAKQ</sequence>
<gene>
    <name evidence="5" type="primary">EOG090X089S</name>
</gene>
<dbReference type="GO" id="GO:0003924">
    <property type="term" value="F:GTPase activity"/>
    <property type="evidence" value="ECO:0007669"/>
    <property type="project" value="InterPro"/>
</dbReference>
<keyword evidence="2" id="KW-0689">Ribosomal protein</keyword>
<dbReference type="SUPFAM" id="SSF56808">
    <property type="entry name" value="Ribosomal protein L1"/>
    <property type="match status" value="1"/>
</dbReference>
<dbReference type="GO" id="GO:0005840">
    <property type="term" value="C:ribosome"/>
    <property type="evidence" value="ECO:0007669"/>
    <property type="project" value="UniProtKB-KW"/>
</dbReference>
<organism evidence="5">
    <name type="scientific">Ceriodaphnia reticulata</name>
    <dbReference type="NCBI Taxonomy" id="302197"/>
    <lineage>
        <taxon>Eukaryota</taxon>
        <taxon>Metazoa</taxon>
        <taxon>Ecdysozoa</taxon>
        <taxon>Arthropoda</taxon>
        <taxon>Crustacea</taxon>
        <taxon>Branchiopoda</taxon>
        <taxon>Diplostraca</taxon>
        <taxon>Cladocera</taxon>
        <taxon>Anomopoda</taxon>
        <taxon>Daphniidae</taxon>
        <taxon>Ceriodaphnia</taxon>
    </lineage>
</organism>
<evidence type="ECO:0000256" key="2">
    <source>
        <dbReference type="ARBA" id="ARBA00022980"/>
    </source>
</evidence>
<evidence type="ECO:0000313" key="5">
    <source>
        <dbReference type="EMBL" id="SVE73012.1"/>
    </source>
</evidence>
<dbReference type="Gene3D" id="3.30.190.20">
    <property type="match status" value="1"/>
</dbReference>
<feature type="compositionally biased region" description="Acidic residues" evidence="4">
    <location>
        <begin position="374"/>
        <end position="390"/>
    </location>
</feature>
<comment type="similarity">
    <text evidence="1">Belongs to the universal ribosomal protein uL1 family.</text>
</comment>
<proteinExistence type="evidence at transcript level"/>
<dbReference type="Pfam" id="PF00687">
    <property type="entry name" value="Ribosomal_L1"/>
    <property type="match status" value="1"/>
</dbReference>
<protein>
    <submittedName>
        <fullName evidence="5">EOG090X089S</fullName>
    </submittedName>
</protein>
<keyword evidence="3" id="KW-0687">Ribonucleoprotein</keyword>
<dbReference type="InterPro" id="IPR016095">
    <property type="entry name" value="Ribosomal_uL1_3-a/b-sand"/>
</dbReference>
<dbReference type="InterPro" id="IPR001806">
    <property type="entry name" value="Small_GTPase"/>
</dbReference>
<dbReference type="PANTHER" id="PTHR36427">
    <property type="entry name" value="54S RIBOSOMAL PROTEIN L1, MITOCHONDRIAL"/>
    <property type="match status" value="1"/>
</dbReference>
<dbReference type="AlphaFoldDB" id="A0A4Y7LYT1"/>
<dbReference type="InterPro" id="IPR027417">
    <property type="entry name" value="P-loop_NTPase"/>
</dbReference>
<evidence type="ECO:0000256" key="4">
    <source>
        <dbReference type="SAM" id="MobiDB-lite"/>
    </source>
</evidence>
<dbReference type="InterPro" id="IPR023674">
    <property type="entry name" value="Ribosomal_uL1-like"/>
</dbReference>
<dbReference type="Pfam" id="PF00071">
    <property type="entry name" value="Ras"/>
    <property type="match status" value="1"/>
</dbReference>
<dbReference type="EMBL" id="LR003393">
    <property type="protein sequence ID" value="SVE73012.1"/>
    <property type="molecule type" value="mRNA"/>
</dbReference>
<name>A0A4Y7LYT1_9CRUS</name>